<keyword evidence="1" id="KW-1185">Reference proteome</keyword>
<dbReference type="Gene3D" id="1.10.555.10">
    <property type="entry name" value="Rho GTPase activation protein"/>
    <property type="match status" value="1"/>
</dbReference>
<sequence length="234" mass="26338">MSPKLYTECFVQPALQYFLATLCDYQVDPEQRSRLGLRYSNTPEVRRLLGRLQKAKFVSPGAHGACPNAIVSALKEILTSFPGGIFNDISEEFYCISLNSALDITIVYLHGLLEALPYFLRQFTYLICRSLRNLVFQSSGSLVDSYTDLLLLFTPALFPTSVGDVQRFLRASRLTLVMVDRCEQVFQPVVLLDKNGNVCQPVSEDEAFFHQVFESLSRLEASLDSDSEVEDEAP</sequence>
<accession>A0A914UZE6</accession>
<dbReference type="AlphaFoldDB" id="A0A914UZE6"/>
<dbReference type="SUPFAM" id="SSF48350">
    <property type="entry name" value="GTPase activation domain, GAP"/>
    <property type="match status" value="1"/>
</dbReference>
<dbReference type="Proteomes" id="UP000887566">
    <property type="component" value="Unplaced"/>
</dbReference>
<proteinExistence type="predicted"/>
<protein>
    <submittedName>
        <fullName evidence="2">Uncharacterized protein</fullName>
    </submittedName>
</protein>
<dbReference type="WBParaSite" id="PSAMB.scaffold13691size2158.g35627.t1">
    <property type="protein sequence ID" value="PSAMB.scaffold13691size2158.g35627.t1"/>
    <property type="gene ID" value="PSAMB.scaffold13691size2158.g35627"/>
</dbReference>
<reference evidence="2" key="1">
    <citation type="submission" date="2022-11" db="UniProtKB">
        <authorList>
            <consortium name="WormBaseParasite"/>
        </authorList>
    </citation>
    <scope>IDENTIFICATION</scope>
</reference>
<evidence type="ECO:0000313" key="2">
    <source>
        <dbReference type="WBParaSite" id="PSAMB.scaffold13691size2158.g35627.t1"/>
    </source>
</evidence>
<organism evidence="1 2">
    <name type="scientific">Plectus sambesii</name>
    <dbReference type="NCBI Taxonomy" id="2011161"/>
    <lineage>
        <taxon>Eukaryota</taxon>
        <taxon>Metazoa</taxon>
        <taxon>Ecdysozoa</taxon>
        <taxon>Nematoda</taxon>
        <taxon>Chromadorea</taxon>
        <taxon>Plectida</taxon>
        <taxon>Plectina</taxon>
        <taxon>Plectoidea</taxon>
        <taxon>Plectidae</taxon>
        <taxon>Plectus</taxon>
    </lineage>
</organism>
<evidence type="ECO:0000313" key="1">
    <source>
        <dbReference type="Proteomes" id="UP000887566"/>
    </source>
</evidence>
<name>A0A914UZE6_9BILA</name>
<dbReference type="InterPro" id="IPR008936">
    <property type="entry name" value="Rho_GTPase_activation_prot"/>
</dbReference>